<evidence type="ECO:0000256" key="7">
    <source>
        <dbReference type="ARBA" id="ARBA00048072"/>
    </source>
</evidence>
<feature type="active site" description="Proton acceptor" evidence="8">
    <location>
        <position position="140"/>
    </location>
</feature>
<dbReference type="Proteomes" id="UP000009232">
    <property type="component" value="Chromosome"/>
</dbReference>
<reference evidence="10 11" key="1">
    <citation type="submission" date="2011-05" db="EMBL/GenBank/DDBJ databases">
        <title>Complete sequence of Thioalkalimicrobium cyclicum ALM1.</title>
        <authorList>
            <consortium name="US DOE Joint Genome Institute"/>
            <person name="Lucas S."/>
            <person name="Han J."/>
            <person name="Lapidus A."/>
            <person name="Cheng J.-F."/>
            <person name="Goodwin L."/>
            <person name="Pitluck S."/>
            <person name="Peters L."/>
            <person name="Mikhailova N."/>
            <person name="Davenport K."/>
            <person name="Han C."/>
            <person name="Tapia R."/>
            <person name="Land M."/>
            <person name="Hauser L."/>
            <person name="Kyrpides N."/>
            <person name="Ivanova N."/>
            <person name="Pagani I."/>
            <person name="Kappler U."/>
            <person name="Woyke T."/>
        </authorList>
    </citation>
    <scope>NUCLEOTIDE SEQUENCE [LARGE SCALE GENOMIC DNA]</scope>
    <source>
        <strain evidence="11">DSM 14477 / JCM 11371 / ALM1</strain>
    </source>
</reference>
<dbReference type="PANTHER" id="PTHR45770">
    <property type="entry name" value="ATP-DEPENDENT 6-PHOSPHOFRUCTOKINASE 1"/>
    <property type="match status" value="1"/>
</dbReference>
<dbReference type="KEGG" id="tcy:Thicy_0357"/>
<dbReference type="HAMAP" id="MF_01978">
    <property type="entry name" value="Phosphofructokinase_II_B2"/>
    <property type="match status" value="1"/>
</dbReference>
<keyword evidence="11" id="KW-1185">Reference proteome</keyword>
<feature type="binding site" evidence="8">
    <location>
        <begin position="186"/>
        <end position="188"/>
    </location>
    <ligand>
        <name>substrate</name>
    </ligand>
</feature>
<feature type="domain" description="Phosphofructokinase" evidence="9">
    <location>
        <begin position="7"/>
        <end position="322"/>
    </location>
</feature>
<dbReference type="OrthoDB" id="9802503at2"/>
<dbReference type="RefSeq" id="WP_013834914.1">
    <property type="nucleotide sequence ID" value="NC_015581.1"/>
</dbReference>
<organism evidence="10 11">
    <name type="scientific">Thiomicrospira cyclica (strain DSM 14477 / JCM 11371 / ALM1)</name>
    <name type="common">Thioalkalimicrobium cyclicum</name>
    <dbReference type="NCBI Taxonomy" id="717773"/>
    <lineage>
        <taxon>Bacteria</taxon>
        <taxon>Pseudomonadati</taxon>
        <taxon>Pseudomonadota</taxon>
        <taxon>Gammaproteobacteria</taxon>
        <taxon>Thiotrichales</taxon>
        <taxon>Piscirickettsiaceae</taxon>
        <taxon>Thiomicrospira</taxon>
    </lineage>
</organism>
<keyword evidence="6 8" id="KW-0460">Magnesium</keyword>
<proteinExistence type="inferred from homology"/>
<dbReference type="Gene3D" id="3.40.50.460">
    <property type="entry name" value="Phosphofructokinase domain"/>
    <property type="match status" value="1"/>
</dbReference>
<feature type="binding site" evidence="8">
    <location>
        <begin position="295"/>
        <end position="298"/>
    </location>
    <ligand>
        <name>substrate</name>
    </ligand>
</feature>
<evidence type="ECO:0000256" key="1">
    <source>
        <dbReference type="ARBA" id="ARBA00001946"/>
    </source>
</evidence>
<dbReference type="UniPathway" id="UPA00109">
    <property type="reaction ID" value="UER00182"/>
</dbReference>
<comment type="cofactor">
    <cofactor evidence="1 8">
        <name>Mg(2+)</name>
        <dbReference type="ChEBI" id="CHEBI:18420"/>
    </cofactor>
</comment>
<dbReference type="InterPro" id="IPR050929">
    <property type="entry name" value="PFKA"/>
</dbReference>
<dbReference type="AlphaFoldDB" id="F6DAP0"/>
<keyword evidence="8" id="KW-0963">Cytoplasm</keyword>
<feature type="binding site" evidence="8">
    <location>
        <position position="243"/>
    </location>
    <ligand>
        <name>substrate</name>
    </ligand>
</feature>
<evidence type="ECO:0000256" key="5">
    <source>
        <dbReference type="ARBA" id="ARBA00022777"/>
    </source>
</evidence>
<feature type="binding site" evidence="8">
    <location>
        <position position="11"/>
    </location>
    <ligand>
        <name>diphosphate</name>
        <dbReference type="ChEBI" id="CHEBI:33019"/>
    </ligand>
</feature>
<dbReference type="InterPro" id="IPR035966">
    <property type="entry name" value="PKF_sf"/>
</dbReference>
<dbReference type="EC" id="2.7.1.90" evidence="8"/>
<dbReference type="HOGENOM" id="CLU_020655_1_1_6"/>
<evidence type="ECO:0000259" key="9">
    <source>
        <dbReference type="Pfam" id="PF00365"/>
    </source>
</evidence>
<comment type="function">
    <text evidence="2 8">Catalyzes the phosphorylation of D-fructose 6-phosphate, the first committing step of glycolysis. Uses inorganic phosphate (PPi) as phosphoryl donor instead of ATP like common ATP-dependent phosphofructokinases (ATP-PFKs), which renders the reaction reversible, and can thus function both in glycolysis and gluconeogenesis. Consistently, PPi-PFK can replace the enzymes of both the forward (ATP-PFK) and reverse (fructose-bisphosphatase (FBPase)) reactions.</text>
</comment>
<gene>
    <name evidence="8" type="primary">pfp</name>
    <name evidence="10" type="ordered locus">Thicy_0357</name>
</gene>
<comment type="subcellular location">
    <subcellularLocation>
        <location evidence="8">Cytoplasm</location>
    </subcellularLocation>
</comment>
<dbReference type="GO" id="GO:0003872">
    <property type="term" value="F:6-phosphofructokinase activity"/>
    <property type="evidence" value="ECO:0007669"/>
    <property type="project" value="UniProtKB-UniRule"/>
</dbReference>
<comment type="subunit">
    <text evidence="8">Homodimer.</text>
</comment>
<dbReference type="GO" id="GO:0006002">
    <property type="term" value="P:fructose 6-phosphate metabolic process"/>
    <property type="evidence" value="ECO:0007669"/>
    <property type="project" value="InterPro"/>
</dbReference>
<sequence length="420" mass="46265">MHNALYAQAGGVTAVINVSAAGVIETLRQYNTPRIYAAINGIQGLLDEELVDLTQINDAELERLKCLPGGAFQACRFDLDTLEKRPDQYERLLQIFSYYDIGTFFYNGGNGSMLTAQKVADYCQSKGYPLRCIGVAKTIDNDLAMSYCSPGFGSAAKFLASHFLQATLDIQSMSASSTKFFVMEAMGRNVGWLALSAGLVKDVIADLPLIILPAERAFNEQRFLHKVSQLIDKHGYCVCMASEGLCDTEGQCLSVAREEHAHGKVYRQFGGVAQKLAQLVEQALQVKTHSANPDYLQRSSALCVSATDWQMAYEAGAAAVHAAQQGEHGVLPIIEKVQDQPFTWRFKSYPLADVAELELRVPDDYISDDGMDITDAGLAYLRPLVMGERPMIWRQGLPALQPLNWKRIAKSLPSFATDKN</sequence>
<dbReference type="PRINTS" id="PR00476">
    <property type="entry name" value="PHFRCTKINASE"/>
</dbReference>
<keyword evidence="3 8" id="KW-0808">Transferase</keyword>
<dbReference type="EMBL" id="CP002776">
    <property type="protein sequence ID" value="AEG31133.1"/>
    <property type="molecule type" value="Genomic_DNA"/>
</dbReference>
<keyword evidence="4 8" id="KW-0479">Metal-binding</keyword>
<dbReference type="GO" id="GO:0005737">
    <property type="term" value="C:cytoplasm"/>
    <property type="evidence" value="ECO:0007669"/>
    <property type="project" value="UniProtKB-SubCell"/>
</dbReference>
<dbReference type="GO" id="GO:0047334">
    <property type="term" value="F:diphosphate-fructose-6-phosphate 1-phosphotransferase activity"/>
    <property type="evidence" value="ECO:0007669"/>
    <property type="project" value="UniProtKB-EC"/>
</dbReference>
<comment type="pathway">
    <text evidence="8">Carbohydrate degradation; glycolysis; D-glyceraldehyde 3-phosphate and glycerone phosphate from D-glucose: step 3/4.</text>
</comment>
<dbReference type="SUPFAM" id="SSF53784">
    <property type="entry name" value="Phosphofructokinase"/>
    <property type="match status" value="1"/>
</dbReference>
<feature type="binding site" evidence="8">
    <location>
        <position position="110"/>
    </location>
    <ligand>
        <name>Mg(2+)</name>
        <dbReference type="ChEBI" id="CHEBI:18420"/>
        <note>catalytic</note>
    </ligand>
</feature>
<dbReference type="Pfam" id="PF00365">
    <property type="entry name" value="PFK"/>
    <property type="match status" value="1"/>
</dbReference>
<protein>
    <recommendedName>
        <fullName evidence="8">Pyrophosphate--fructose 6-phosphate 1-phosphotransferase</fullName>
        <ecNumber evidence="8">2.7.1.90</ecNumber>
    </recommendedName>
    <alternativeName>
        <fullName evidence="8">6-phosphofructokinase, pyrophosphate dependent</fullName>
    </alternativeName>
    <alternativeName>
        <fullName evidence="8">PPi-dependent phosphofructokinase</fullName>
        <shortName evidence="8">PPi-PFK</shortName>
    </alternativeName>
    <alternativeName>
        <fullName evidence="8">Pyrophosphate-dependent 6-phosphofructose-1-kinase</fullName>
    </alternativeName>
</protein>
<evidence type="ECO:0000256" key="3">
    <source>
        <dbReference type="ARBA" id="ARBA00022679"/>
    </source>
</evidence>
<evidence type="ECO:0000256" key="2">
    <source>
        <dbReference type="ARBA" id="ARBA00003138"/>
    </source>
</evidence>
<accession>F6DAP0</accession>
<dbReference type="InterPro" id="IPR000023">
    <property type="entry name" value="Phosphofructokinase_dom"/>
</dbReference>
<evidence type="ECO:0000256" key="6">
    <source>
        <dbReference type="ARBA" id="ARBA00022842"/>
    </source>
</evidence>
<dbReference type="InterPro" id="IPR022953">
    <property type="entry name" value="ATP_PFK"/>
</dbReference>
<evidence type="ECO:0000256" key="4">
    <source>
        <dbReference type="ARBA" id="ARBA00022723"/>
    </source>
</evidence>
<comment type="activity regulation">
    <text evidence="8">Non-allosteric.</text>
</comment>
<feature type="site" description="Important for catalytic activity; stabilizes the transition state when the phosphoryl donor is PPi" evidence="8">
    <location>
        <position position="137"/>
    </location>
</feature>
<dbReference type="GO" id="GO:0046872">
    <property type="term" value="F:metal ion binding"/>
    <property type="evidence" value="ECO:0007669"/>
    <property type="project" value="UniProtKB-KW"/>
</dbReference>
<keyword evidence="5 8" id="KW-0418">Kinase</keyword>
<comment type="caution">
    <text evidence="8">Lacks conserved residue(s) required for the propagation of feature annotation.</text>
</comment>
<dbReference type="eggNOG" id="COG0205">
    <property type="taxonomic scope" value="Bacteria"/>
</dbReference>
<name>F6DAP0_THICA</name>
<comment type="catalytic activity">
    <reaction evidence="7 8">
        <text>beta-D-fructose 6-phosphate + diphosphate = beta-D-fructose 1,6-bisphosphate + phosphate + H(+)</text>
        <dbReference type="Rhea" id="RHEA:13613"/>
        <dbReference type="ChEBI" id="CHEBI:15378"/>
        <dbReference type="ChEBI" id="CHEBI:32966"/>
        <dbReference type="ChEBI" id="CHEBI:33019"/>
        <dbReference type="ChEBI" id="CHEBI:43474"/>
        <dbReference type="ChEBI" id="CHEBI:57634"/>
        <dbReference type="EC" id="2.7.1.90"/>
    </reaction>
</comment>
<dbReference type="PIRSF" id="PIRSF036483">
    <property type="entry name" value="PFK_XF0274"/>
    <property type="match status" value="1"/>
</dbReference>
<evidence type="ECO:0000313" key="11">
    <source>
        <dbReference type="Proteomes" id="UP000009232"/>
    </source>
</evidence>
<dbReference type="Gene3D" id="3.40.50.450">
    <property type="match status" value="1"/>
</dbReference>
<dbReference type="NCBIfam" id="NF010675">
    <property type="entry name" value="PRK14072.1"/>
    <property type="match status" value="1"/>
</dbReference>
<dbReference type="InterPro" id="IPR011404">
    <property type="entry name" value="PPi-PFK"/>
</dbReference>
<evidence type="ECO:0000313" key="10">
    <source>
        <dbReference type="EMBL" id="AEG31133.1"/>
    </source>
</evidence>
<dbReference type="STRING" id="717773.Thicy_0357"/>
<keyword evidence="8" id="KW-0324">Glycolysis</keyword>
<feature type="binding site" evidence="8">
    <location>
        <begin position="138"/>
        <end position="140"/>
    </location>
    <ligand>
        <name>substrate</name>
    </ligand>
</feature>
<evidence type="ECO:0000256" key="8">
    <source>
        <dbReference type="HAMAP-Rule" id="MF_01978"/>
    </source>
</evidence>
<comment type="similarity">
    <text evidence="8">Belongs to the phosphofructokinase type A (PFKA) family. PPi-dependent PFK group II subfamily. Clade 'B2' sub-subfamily.</text>
</comment>